<dbReference type="EMBL" id="CAEZUP010000045">
    <property type="protein sequence ID" value="CAB4611833.1"/>
    <property type="molecule type" value="Genomic_DNA"/>
</dbReference>
<dbReference type="SUPFAM" id="SSF55718">
    <property type="entry name" value="SCP-like"/>
    <property type="match status" value="1"/>
</dbReference>
<proteinExistence type="predicted"/>
<protein>
    <submittedName>
        <fullName evidence="2">Unannotated protein</fullName>
    </submittedName>
</protein>
<evidence type="ECO:0000259" key="1">
    <source>
        <dbReference type="Pfam" id="PF02036"/>
    </source>
</evidence>
<dbReference type="AlphaFoldDB" id="A0A6J6HH35"/>
<dbReference type="InterPro" id="IPR036527">
    <property type="entry name" value="SCP2_sterol-bd_dom_sf"/>
</dbReference>
<accession>A0A6J6HH35</accession>
<name>A0A6J6HH35_9ZZZZ</name>
<organism evidence="2">
    <name type="scientific">freshwater metagenome</name>
    <dbReference type="NCBI Taxonomy" id="449393"/>
    <lineage>
        <taxon>unclassified sequences</taxon>
        <taxon>metagenomes</taxon>
        <taxon>ecological metagenomes</taxon>
    </lineage>
</organism>
<gene>
    <name evidence="2" type="ORF">UFOPK1835_01140</name>
</gene>
<reference evidence="2" key="1">
    <citation type="submission" date="2020-05" db="EMBL/GenBank/DDBJ databases">
        <authorList>
            <person name="Chiriac C."/>
            <person name="Salcher M."/>
            <person name="Ghai R."/>
            <person name="Kavagutti S V."/>
        </authorList>
    </citation>
    <scope>NUCLEOTIDE SEQUENCE</scope>
</reference>
<dbReference type="Gene3D" id="3.30.1050.10">
    <property type="entry name" value="SCP2 sterol-binding domain"/>
    <property type="match status" value="1"/>
</dbReference>
<evidence type="ECO:0000313" key="2">
    <source>
        <dbReference type="EMBL" id="CAB4611833.1"/>
    </source>
</evidence>
<dbReference type="Pfam" id="PF02036">
    <property type="entry name" value="SCP2"/>
    <property type="match status" value="1"/>
</dbReference>
<sequence>MPAYLTPEWFSAADSALRADATLRTASLNSTLILQQTVRCDDETITWHIRLENGSVSLHVGAAENPTVAFSCDRSIADAIHIGLISAQAAFMSGNLQLGGDVSALISNGELFAGLGDALAALR</sequence>
<feature type="domain" description="SCP2" evidence="1">
    <location>
        <begin position="38"/>
        <end position="108"/>
    </location>
</feature>
<dbReference type="InterPro" id="IPR003033">
    <property type="entry name" value="SCP2_sterol-bd_dom"/>
</dbReference>